<dbReference type="InterPro" id="IPR002933">
    <property type="entry name" value="Peptidase_M20"/>
</dbReference>
<dbReference type="Proteomes" id="UP000019478">
    <property type="component" value="Unassembled WGS sequence"/>
</dbReference>
<dbReference type="SUPFAM" id="SSF55031">
    <property type="entry name" value="Bacterial exopeptidase dimerisation domain"/>
    <property type="match status" value="1"/>
</dbReference>
<dbReference type="AlphaFoldDB" id="W9YAZ7"/>
<dbReference type="OrthoDB" id="6119954at2759"/>
<reference evidence="4 5" key="1">
    <citation type="submission" date="2013-03" db="EMBL/GenBank/DDBJ databases">
        <title>The Genome Sequence of Capronia epimyces CBS 606.96.</title>
        <authorList>
            <consortium name="The Broad Institute Genomics Platform"/>
            <person name="Cuomo C."/>
            <person name="de Hoog S."/>
            <person name="Gorbushina A."/>
            <person name="Walker B."/>
            <person name="Young S.K."/>
            <person name="Zeng Q."/>
            <person name="Gargeya S."/>
            <person name="Fitzgerald M."/>
            <person name="Haas B."/>
            <person name="Abouelleil A."/>
            <person name="Allen A.W."/>
            <person name="Alvarado L."/>
            <person name="Arachchi H.M."/>
            <person name="Berlin A.M."/>
            <person name="Chapman S.B."/>
            <person name="Gainer-Dewar J."/>
            <person name="Goldberg J."/>
            <person name="Griggs A."/>
            <person name="Gujja S."/>
            <person name="Hansen M."/>
            <person name="Howarth C."/>
            <person name="Imamovic A."/>
            <person name="Ireland A."/>
            <person name="Larimer J."/>
            <person name="McCowan C."/>
            <person name="Murphy C."/>
            <person name="Pearson M."/>
            <person name="Poon T.W."/>
            <person name="Priest M."/>
            <person name="Roberts A."/>
            <person name="Saif S."/>
            <person name="Shea T."/>
            <person name="Sisk P."/>
            <person name="Sykes S."/>
            <person name="Wortman J."/>
            <person name="Nusbaum C."/>
            <person name="Birren B."/>
        </authorList>
    </citation>
    <scope>NUCLEOTIDE SEQUENCE [LARGE SCALE GENOMIC DNA]</scope>
    <source>
        <strain evidence="4 5">CBS 606.96</strain>
    </source>
</reference>
<dbReference type="GeneID" id="19171918"/>
<accession>W9YAZ7</accession>
<dbReference type="GO" id="GO:0016805">
    <property type="term" value="F:dipeptidase activity"/>
    <property type="evidence" value="ECO:0007669"/>
    <property type="project" value="InterPro"/>
</dbReference>
<name>W9YAZ7_9EURO</name>
<dbReference type="PIRSF" id="PIRSF037226">
    <property type="entry name" value="Amidohydrolase_ACY1L2_prd"/>
    <property type="match status" value="1"/>
</dbReference>
<dbReference type="FunFam" id="3.30.70.360:FF:000004">
    <property type="entry name" value="Peptidase M20 domain-containing protein 2"/>
    <property type="match status" value="1"/>
</dbReference>
<dbReference type="SUPFAM" id="SSF53187">
    <property type="entry name" value="Zn-dependent exopeptidases"/>
    <property type="match status" value="1"/>
</dbReference>
<dbReference type="eggNOG" id="ENOG502QQPD">
    <property type="taxonomic scope" value="Eukaryota"/>
</dbReference>
<dbReference type="EMBL" id="AMGY01000007">
    <property type="protein sequence ID" value="EXJ79544.1"/>
    <property type="molecule type" value="Genomic_DNA"/>
</dbReference>
<evidence type="ECO:0000313" key="5">
    <source>
        <dbReference type="Proteomes" id="UP000019478"/>
    </source>
</evidence>
<dbReference type="CDD" id="cd05672">
    <property type="entry name" value="M20_ACY1L2-like"/>
    <property type="match status" value="1"/>
</dbReference>
<organism evidence="4 5">
    <name type="scientific">Capronia epimyces CBS 606.96</name>
    <dbReference type="NCBI Taxonomy" id="1182542"/>
    <lineage>
        <taxon>Eukaryota</taxon>
        <taxon>Fungi</taxon>
        <taxon>Dikarya</taxon>
        <taxon>Ascomycota</taxon>
        <taxon>Pezizomycotina</taxon>
        <taxon>Eurotiomycetes</taxon>
        <taxon>Chaetothyriomycetidae</taxon>
        <taxon>Chaetothyriales</taxon>
        <taxon>Herpotrichiellaceae</taxon>
        <taxon>Capronia</taxon>
    </lineage>
</organism>
<dbReference type="InterPro" id="IPR017144">
    <property type="entry name" value="Xaa-Arg_dipeptidase"/>
</dbReference>
<dbReference type="PANTHER" id="PTHR30575">
    <property type="entry name" value="PEPTIDASE M20"/>
    <property type="match status" value="1"/>
</dbReference>
<evidence type="ECO:0000313" key="4">
    <source>
        <dbReference type="EMBL" id="EXJ79544.1"/>
    </source>
</evidence>
<feature type="domain" description="Peptidase M20 dimerisation" evidence="3">
    <location>
        <begin position="189"/>
        <end position="278"/>
    </location>
</feature>
<dbReference type="PANTHER" id="PTHR30575:SF8">
    <property type="entry name" value="PEPTIDASE M20 DOMAIN-CONTAINING PROTEIN 2"/>
    <property type="match status" value="1"/>
</dbReference>
<dbReference type="InterPro" id="IPR052030">
    <property type="entry name" value="Peptidase_M20/M20A_hydrolases"/>
</dbReference>
<proteinExistence type="inferred from homology"/>
<dbReference type="InterPro" id="IPR036264">
    <property type="entry name" value="Bact_exopeptidase_dim_dom"/>
</dbReference>
<comment type="caution">
    <text evidence="4">The sequence shown here is derived from an EMBL/GenBank/DDBJ whole genome shotgun (WGS) entry which is preliminary data.</text>
</comment>
<dbReference type="HOGENOM" id="CLU_031812_1_1_1"/>
<dbReference type="Pfam" id="PF01546">
    <property type="entry name" value="Peptidase_M20"/>
    <property type="match status" value="1"/>
</dbReference>
<evidence type="ECO:0000256" key="2">
    <source>
        <dbReference type="PIRNR" id="PIRNR037226"/>
    </source>
</evidence>
<dbReference type="NCBIfam" id="TIGR01891">
    <property type="entry name" value="amidohydrolases"/>
    <property type="match status" value="1"/>
</dbReference>
<dbReference type="Gene3D" id="3.30.70.360">
    <property type="match status" value="1"/>
</dbReference>
<dbReference type="InterPro" id="IPR011650">
    <property type="entry name" value="Peptidase_M20_dimer"/>
</dbReference>
<evidence type="ECO:0000259" key="3">
    <source>
        <dbReference type="Pfam" id="PF07687"/>
    </source>
</evidence>
<sequence length="411" mass="44145">MISKIPITNEVQELVDTLIAKLDQDLWKVNHEIWSNPEIGFKEYKAHDIICDFLEAQGFSVTRHAYGVETAFEARTGEGGRLINFNAEYDALPNIGHACGHNLIATSSLAAFLALSFALKHFGLPGRTQLLGTPAEESGGGKVELLEAGAYTGVDVSLMGHGGPRKMATLPECDGIGGVRMVAREQLFVEFTGKNAHAGGNPWDGVNALDAFVAAYNNISMLRQQTNDTDRIHVAVLEAPKAANIIPAKVRAMFTTRSQTLKSLRALTARVTKCIEAGALASGCTVDITKEAHYADLVLNDPLCERYKTHGSAYGQKILATIPDWMTGSSDIGNVTYAVPTLHSMFSIPCPAGSYPHHPSFTSAAGTPEAHQSALTTGKVLALLGWDAATDDEFYNQVKSNWDKSVAEATA</sequence>
<dbReference type="InterPro" id="IPR017439">
    <property type="entry name" value="Amidohydrolase"/>
</dbReference>
<dbReference type="RefSeq" id="XP_007736118.1">
    <property type="nucleotide sequence ID" value="XM_007737928.1"/>
</dbReference>
<keyword evidence="5" id="KW-1185">Reference proteome</keyword>
<gene>
    <name evidence="4" type="ORF">A1O3_07823</name>
</gene>
<dbReference type="Gene3D" id="3.40.630.10">
    <property type="entry name" value="Zn peptidases"/>
    <property type="match status" value="1"/>
</dbReference>
<evidence type="ECO:0000256" key="1">
    <source>
        <dbReference type="ARBA" id="ARBA00006247"/>
    </source>
</evidence>
<protein>
    <recommendedName>
        <fullName evidence="2">Peptidase M20 domain-containing protein 2</fullName>
    </recommendedName>
</protein>
<comment type="similarity">
    <text evidence="1 2">Belongs to the peptidase M20A family.</text>
</comment>
<dbReference type="Pfam" id="PF07687">
    <property type="entry name" value="M20_dimer"/>
    <property type="match status" value="1"/>
</dbReference>